<dbReference type="PANTHER" id="PTHR33778">
    <property type="entry name" value="PROTEIN MGTC"/>
    <property type="match status" value="1"/>
</dbReference>
<protein>
    <recommendedName>
        <fullName evidence="7">MgtC/SapB/SrpB/YhiD N-terminal domain-containing protein</fullName>
    </recommendedName>
</protein>
<dbReference type="Pfam" id="PF02308">
    <property type="entry name" value="MgtC"/>
    <property type="match status" value="1"/>
</dbReference>
<evidence type="ECO:0000256" key="4">
    <source>
        <dbReference type="ARBA" id="ARBA00022989"/>
    </source>
</evidence>
<keyword evidence="3 6" id="KW-0812">Transmembrane</keyword>
<name>A0A7G9YY16_9EURY</name>
<feature type="domain" description="MgtC/SapB/SrpB/YhiD N-terminal" evidence="7">
    <location>
        <begin position="12"/>
        <end position="128"/>
    </location>
</feature>
<gene>
    <name evidence="8" type="ORF">OLNPMGDC_00012</name>
    <name evidence="9" type="ORF">PANBHIFL_00015</name>
</gene>
<feature type="transmembrane region" description="Helical" evidence="6">
    <location>
        <begin position="6"/>
        <end position="25"/>
    </location>
</feature>
<dbReference type="InterPro" id="IPR003416">
    <property type="entry name" value="MgtC/SapB/SrpB/YhiD_fam"/>
</dbReference>
<evidence type="ECO:0000256" key="1">
    <source>
        <dbReference type="ARBA" id="ARBA00004651"/>
    </source>
</evidence>
<sequence length="134" mass="13806">MPPVDIVMIARLLLAVVLGILVGVEREMVHKPAGLRTHALVSLGACLFTIISIHHFDVDPARIAAGIVAGIGFIGAGSIIAEKGHVHGITTASSLWCVAAIGLAVGVGAYVLAVVSSALVFGILWLRKAEKPLS</sequence>
<comment type="subcellular location">
    <subcellularLocation>
        <location evidence="1">Cell membrane</location>
        <topology evidence="1">Multi-pass membrane protein</topology>
    </subcellularLocation>
</comment>
<dbReference type="GO" id="GO:0005886">
    <property type="term" value="C:plasma membrane"/>
    <property type="evidence" value="ECO:0007669"/>
    <property type="project" value="UniProtKB-SubCell"/>
</dbReference>
<keyword evidence="2" id="KW-1003">Cell membrane</keyword>
<dbReference type="PRINTS" id="PR01837">
    <property type="entry name" value="MGTCSAPBPROT"/>
</dbReference>
<evidence type="ECO:0000256" key="6">
    <source>
        <dbReference type="SAM" id="Phobius"/>
    </source>
</evidence>
<proteinExistence type="predicted"/>
<accession>A0A7G9YY16</accession>
<dbReference type="PANTHER" id="PTHR33778:SF1">
    <property type="entry name" value="MAGNESIUM TRANSPORTER YHID-RELATED"/>
    <property type="match status" value="1"/>
</dbReference>
<evidence type="ECO:0000256" key="3">
    <source>
        <dbReference type="ARBA" id="ARBA00022692"/>
    </source>
</evidence>
<keyword evidence="4 6" id="KW-1133">Transmembrane helix</keyword>
<feature type="transmembrane region" description="Helical" evidence="6">
    <location>
        <begin position="37"/>
        <end position="56"/>
    </location>
</feature>
<dbReference type="EMBL" id="MT631461">
    <property type="protein sequence ID" value="QNO51121.1"/>
    <property type="molecule type" value="Genomic_DNA"/>
</dbReference>
<evidence type="ECO:0000256" key="5">
    <source>
        <dbReference type="ARBA" id="ARBA00023136"/>
    </source>
</evidence>
<feature type="transmembrane region" description="Helical" evidence="6">
    <location>
        <begin position="62"/>
        <end position="81"/>
    </location>
</feature>
<feature type="transmembrane region" description="Helical" evidence="6">
    <location>
        <begin position="93"/>
        <end position="126"/>
    </location>
</feature>
<evidence type="ECO:0000256" key="2">
    <source>
        <dbReference type="ARBA" id="ARBA00022475"/>
    </source>
</evidence>
<evidence type="ECO:0000313" key="8">
    <source>
        <dbReference type="EMBL" id="QNO51121.1"/>
    </source>
</evidence>
<organism evidence="9">
    <name type="scientific">Candidatus Methanophagaceae archaeon ANME-1 ERB6</name>
    <dbReference type="NCBI Taxonomy" id="2759912"/>
    <lineage>
        <taxon>Archaea</taxon>
        <taxon>Methanobacteriati</taxon>
        <taxon>Methanobacteriota</taxon>
        <taxon>Stenosarchaea group</taxon>
        <taxon>Methanomicrobia</taxon>
        <taxon>Candidatus Methanophagales</taxon>
        <taxon>Candidatus Methanophagaceae</taxon>
    </lineage>
</organism>
<evidence type="ECO:0000313" key="9">
    <source>
        <dbReference type="EMBL" id="QNO52900.1"/>
    </source>
</evidence>
<dbReference type="AlphaFoldDB" id="A0A7G9YY16"/>
<reference evidence="9" key="1">
    <citation type="submission" date="2020-06" db="EMBL/GenBank/DDBJ databases">
        <title>Unique genomic features of the anaerobic methanotrophic archaea.</title>
        <authorList>
            <person name="Chadwick G.L."/>
            <person name="Skennerton C.T."/>
            <person name="Laso-Perez R."/>
            <person name="Leu A.O."/>
            <person name="Speth D.R."/>
            <person name="Yu H."/>
            <person name="Morgan-Lang C."/>
            <person name="Hatzenpichler R."/>
            <person name="Goudeau D."/>
            <person name="Malmstrom R."/>
            <person name="Brazelton W.J."/>
            <person name="Woyke T."/>
            <person name="Hallam S.J."/>
            <person name="Tyson G.W."/>
            <person name="Wegener G."/>
            <person name="Boetius A."/>
            <person name="Orphan V."/>
        </authorList>
    </citation>
    <scope>NUCLEOTIDE SEQUENCE</scope>
</reference>
<dbReference type="EMBL" id="MT631525">
    <property type="protein sequence ID" value="QNO52900.1"/>
    <property type="molecule type" value="Genomic_DNA"/>
</dbReference>
<dbReference type="InterPro" id="IPR049177">
    <property type="entry name" value="MgtC_SapB_SrpB_YhiD_N"/>
</dbReference>
<keyword evidence="5 6" id="KW-0472">Membrane</keyword>
<evidence type="ECO:0000259" key="7">
    <source>
        <dbReference type="Pfam" id="PF02308"/>
    </source>
</evidence>